<proteinExistence type="predicted"/>
<accession>A0AAD2HXZ1</accession>
<sequence length="211" mass="23478">MLFHAPEGTAPEISYPTHTLAIDGTNSTTYSLSAAELVGDSTGTEVELPESEAEMRMSFEGSVPSSMLHSHFIYECKWERPYVSRPSRTEMLENPSVLAKLKASGKPSIEVPEEFKKKEGTANRILEAKEKEREVKDKGKGKEREPKKARRSSRSSSDSESDSDSSRSSSSDSDSDSSGSESDSDRSRERNSRRRVPRRRASSARSRSRSH</sequence>
<dbReference type="AlphaFoldDB" id="A0AAD2HXZ1"/>
<gene>
    <name evidence="2" type="ORF">MYCIT1_LOCUS37273</name>
</gene>
<evidence type="ECO:0000256" key="1">
    <source>
        <dbReference type="SAM" id="MobiDB-lite"/>
    </source>
</evidence>
<reference evidence="2" key="1">
    <citation type="submission" date="2023-11" db="EMBL/GenBank/DDBJ databases">
        <authorList>
            <person name="De Vega J J."/>
            <person name="De Vega J J."/>
        </authorList>
    </citation>
    <scope>NUCLEOTIDE SEQUENCE</scope>
</reference>
<feature type="compositionally biased region" description="Basic residues" evidence="1">
    <location>
        <begin position="191"/>
        <end position="211"/>
    </location>
</feature>
<protein>
    <submittedName>
        <fullName evidence="2">Uncharacterized protein</fullName>
    </submittedName>
</protein>
<dbReference type="Proteomes" id="UP001295794">
    <property type="component" value="Unassembled WGS sequence"/>
</dbReference>
<organism evidence="2 3">
    <name type="scientific">Mycena citricolor</name>
    <dbReference type="NCBI Taxonomy" id="2018698"/>
    <lineage>
        <taxon>Eukaryota</taxon>
        <taxon>Fungi</taxon>
        <taxon>Dikarya</taxon>
        <taxon>Basidiomycota</taxon>
        <taxon>Agaricomycotina</taxon>
        <taxon>Agaricomycetes</taxon>
        <taxon>Agaricomycetidae</taxon>
        <taxon>Agaricales</taxon>
        <taxon>Marasmiineae</taxon>
        <taxon>Mycenaceae</taxon>
        <taxon>Mycena</taxon>
    </lineage>
</organism>
<name>A0AAD2HXZ1_9AGAR</name>
<evidence type="ECO:0000313" key="2">
    <source>
        <dbReference type="EMBL" id="CAK5284203.1"/>
    </source>
</evidence>
<feature type="compositionally biased region" description="Low complexity" evidence="1">
    <location>
        <begin position="166"/>
        <end position="181"/>
    </location>
</feature>
<feature type="region of interest" description="Disordered" evidence="1">
    <location>
        <begin position="112"/>
        <end position="211"/>
    </location>
</feature>
<feature type="compositionally biased region" description="Basic and acidic residues" evidence="1">
    <location>
        <begin position="113"/>
        <end position="146"/>
    </location>
</feature>
<dbReference type="Pfam" id="PF13917">
    <property type="entry name" value="zf-CCHC_3"/>
    <property type="match status" value="1"/>
</dbReference>
<dbReference type="EMBL" id="CAVNYO010000478">
    <property type="protein sequence ID" value="CAK5284203.1"/>
    <property type="molecule type" value="Genomic_DNA"/>
</dbReference>
<keyword evidence="3" id="KW-1185">Reference proteome</keyword>
<comment type="caution">
    <text evidence="2">The sequence shown here is derived from an EMBL/GenBank/DDBJ whole genome shotgun (WGS) entry which is preliminary data.</text>
</comment>
<evidence type="ECO:0000313" key="3">
    <source>
        <dbReference type="Proteomes" id="UP001295794"/>
    </source>
</evidence>